<organism evidence="1 2">
    <name type="scientific">Vanilla planifolia</name>
    <name type="common">Vanilla</name>
    <dbReference type="NCBI Taxonomy" id="51239"/>
    <lineage>
        <taxon>Eukaryota</taxon>
        <taxon>Viridiplantae</taxon>
        <taxon>Streptophyta</taxon>
        <taxon>Embryophyta</taxon>
        <taxon>Tracheophyta</taxon>
        <taxon>Spermatophyta</taxon>
        <taxon>Magnoliopsida</taxon>
        <taxon>Liliopsida</taxon>
        <taxon>Asparagales</taxon>
        <taxon>Orchidaceae</taxon>
        <taxon>Vanilloideae</taxon>
        <taxon>Vanilleae</taxon>
        <taxon>Vanilla</taxon>
    </lineage>
</organism>
<evidence type="ECO:0000313" key="1">
    <source>
        <dbReference type="EMBL" id="KAG0477861.1"/>
    </source>
</evidence>
<accession>A0A835QQR5</accession>
<dbReference type="Proteomes" id="UP000639772">
    <property type="component" value="Chromosome 6"/>
</dbReference>
<sequence length="102" mass="11541">MNGPCLSPLVKQSTRELGSLIRLNSRCTLMFLQLSSLFCYPITSLETIIVSSSNYCLVHDLVSCNFPCIYLEYEKINRDFTIAVLKKTIAVCYVVFVFSSLI</sequence>
<dbReference type="EMBL" id="JADCNM010000006">
    <property type="protein sequence ID" value="KAG0477861.1"/>
    <property type="molecule type" value="Genomic_DNA"/>
</dbReference>
<comment type="caution">
    <text evidence="1">The sequence shown here is derived from an EMBL/GenBank/DDBJ whole genome shotgun (WGS) entry which is preliminary data.</text>
</comment>
<reference evidence="1 2" key="1">
    <citation type="journal article" date="2020" name="Nat. Food">
        <title>A phased Vanilla planifolia genome enables genetic improvement of flavour and production.</title>
        <authorList>
            <person name="Hasing T."/>
            <person name="Tang H."/>
            <person name="Brym M."/>
            <person name="Khazi F."/>
            <person name="Huang T."/>
            <person name="Chambers A.H."/>
        </authorList>
    </citation>
    <scope>NUCLEOTIDE SEQUENCE [LARGE SCALE GENOMIC DNA]</scope>
    <source>
        <tissue evidence="1">Leaf</tissue>
    </source>
</reference>
<gene>
    <name evidence="1" type="ORF">HPP92_012580</name>
</gene>
<name>A0A835QQR5_VANPL</name>
<proteinExistence type="predicted"/>
<protein>
    <submittedName>
        <fullName evidence="1">Uncharacterized protein</fullName>
    </submittedName>
</protein>
<dbReference type="AlphaFoldDB" id="A0A835QQR5"/>
<evidence type="ECO:0000313" key="2">
    <source>
        <dbReference type="Proteomes" id="UP000639772"/>
    </source>
</evidence>